<keyword evidence="6" id="KW-0808">Transferase</keyword>
<evidence type="ECO:0000256" key="3">
    <source>
        <dbReference type="ARBA" id="ARBA00004167"/>
    </source>
</evidence>
<dbReference type="Gene3D" id="1.20.1440.20">
    <property type="entry name" value="LemA-like domain"/>
    <property type="match status" value="1"/>
</dbReference>
<dbReference type="Pfam" id="PF12483">
    <property type="entry name" value="GIDE"/>
    <property type="match status" value="1"/>
</dbReference>
<dbReference type="SUPFAM" id="SSF140478">
    <property type="entry name" value="LemA-like"/>
    <property type="match status" value="1"/>
</dbReference>
<gene>
    <name evidence="16" type="ORF">PYTT_1716</name>
</gene>
<keyword evidence="12 14" id="KW-1133">Transmembrane helix</keyword>
<dbReference type="GO" id="GO:0016567">
    <property type="term" value="P:protein ubiquitination"/>
    <property type="evidence" value="ECO:0007669"/>
    <property type="project" value="InterPro"/>
</dbReference>
<reference evidence="17" key="1">
    <citation type="submission" date="2016-09" db="EMBL/GenBank/DDBJ databases">
        <authorList>
            <person name="Koehorst J."/>
        </authorList>
    </citation>
    <scope>NUCLEOTIDE SEQUENCE [LARGE SCALE GENOMIC DNA]</scope>
</reference>
<keyword evidence="9" id="KW-0863">Zinc-finger</keyword>
<evidence type="ECO:0000313" key="16">
    <source>
        <dbReference type="EMBL" id="SEH91887.1"/>
    </source>
</evidence>
<keyword evidence="10" id="KW-0833">Ubl conjugation pathway</keyword>
<keyword evidence="17" id="KW-1185">Reference proteome</keyword>
<dbReference type="GO" id="GO:0061630">
    <property type="term" value="F:ubiquitin protein ligase activity"/>
    <property type="evidence" value="ECO:0007669"/>
    <property type="project" value="UniProtKB-EC"/>
</dbReference>
<dbReference type="STRING" id="1679444.PYTT_1716"/>
<dbReference type="InterPro" id="IPR022170">
    <property type="entry name" value="MUL1-like"/>
</dbReference>
<dbReference type="EMBL" id="LT629973">
    <property type="protein sequence ID" value="SEH91887.1"/>
    <property type="molecule type" value="Genomic_DNA"/>
</dbReference>
<evidence type="ECO:0000259" key="15">
    <source>
        <dbReference type="Pfam" id="PF12483"/>
    </source>
</evidence>
<dbReference type="GO" id="GO:0008270">
    <property type="term" value="F:zinc ion binding"/>
    <property type="evidence" value="ECO:0007669"/>
    <property type="project" value="UniProtKB-KW"/>
</dbReference>
<feature type="transmembrane region" description="Helical" evidence="14">
    <location>
        <begin position="255"/>
        <end position="273"/>
    </location>
</feature>
<evidence type="ECO:0000256" key="12">
    <source>
        <dbReference type="ARBA" id="ARBA00022989"/>
    </source>
</evidence>
<evidence type="ECO:0000256" key="8">
    <source>
        <dbReference type="ARBA" id="ARBA00022723"/>
    </source>
</evidence>
<evidence type="ECO:0000256" key="5">
    <source>
        <dbReference type="ARBA" id="ARBA00012483"/>
    </source>
</evidence>
<name>A0A1H6M343_9BACT</name>
<evidence type="ECO:0000256" key="10">
    <source>
        <dbReference type="ARBA" id="ARBA00022786"/>
    </source>
</evidence>
<dbReference type="GO" id="GO:0016020">
    <property type="term" value="C:membrane"/>
    <property type="evidence" value="ECO:0007669"/>
    <property type="project" value="UniProtKB-SubCell"/>
</dbReference>
<accession>A0A1H6M343</accession>
<dbReference type="InterPro" id="IPR023353">
    <property type="entry name" value="LemA-like_dom_sf"/>
</dbReference>
<evidence type="ECO:0000313" key="17">
    <source>
        <dbReference type="Proteomes" id="UP000176204"/>
    </source>
</evidence>
<evidence type="ECO:0000256" key="9">
    <source>
        <dbReference type="ARBA" id="ARBA00022771"/>
    </source>
</evidence>
<feature type="transmembrane region" description="Helical" evidence="14">
    <location>
        <begin position="30"/>
        <end position="51"/>
    </location>
</feature>
<keyword evidence="13 14" id="KW-0472">Membrane</keyword>
<evidence type="ECO:0000256" key="4">
    <source>
        <dbReference type="ARBA" id="ARBA00008854"/>
    </source>
</evidence>
<dbReference type="EC" id="2.3.2.27" evidence="5"/>
<comment type="similarity">
    <text evidence="4">Belongs to the LemA family.</text>
</comment>
<dbReference type="KEGG" id="agl:PYTT_1716"/>
<dbReference type="Pfam" id="PF04011">
    <property type="entry name" value="LemA"/>
    <property type="match status" value="2"/>
</dbReference>
<dbReference type="PANTHER" id="PTHR34478">
    <property type="entry name" value="PROTEIN LEMA"/>
    <property type="match status" value="1"/>
</dbReference>
<evidence type="ECO:0000256" key="2">
    <source>
        <dbReference type="ARBA" id="ARBA00004141"/>
    </source>
</evidence>
<proteinExistence type="inferred from homology"/>
<evidence type="ECO:0000256" key="1">
    <source>
        <dbReference type="ARBA" id="ARBA00000900"/>
    </source>
</evidence>
<dbReference type="InterPro" id="IPR007156">
    <property type="entry name" value="MamQ_LemA"/>
</dbReference>
<feature type="transmembrane region" description="Helical" evidence="14">
    <location>
        <begin position="285"/>
        <end position="305"/>
    </location>
</feature>
<evidence type="ECO:0000256" key="6">
    <source>
        <dbReference type="ARBA" id="ARBA00022679"/>
    </source>
</evidence>
<keyword evidence="8" id="KW-0479">Metal-binding</keyword>
<dbReference type="PANTHER" id="PTHR34478:SF2">
    <property type="entry name" value="MEMBRANE PROTEIN"/>
    <property type="match status" value="1"/>
</dbReference>
<evidence type="ECO:0000256" key="13">
    <source>
        <dbReference type="ARBA" id="ARBA00023136"/>
    </source>
</evidence>
<dbReference type="RefSeq" id="WP_172801796.1">
    <property type="nucleotide sequence ID" value="NZ_LIGX01000041.1"/>
</dbReference>
<dbReference type="GO" id="GO:0016874">
    <property type="term" value="F:ligase activity"/>
    <property type="evidence" value="ECO:0007669"/>
    <property type="project" value="UniProtKB-KW"/>
</dbReference>
<keyword evidence="7 14" id="KW-0812">Transmembrane</keyword>
<comment type="catalytic activity">
    <reaction evidence="1">
        <text>S-ubiquitinyl-[E2 ubiquitin-conjugating enzyme]-L-cysteine + [acceptor protein]-L-lysine = [E2 ubiquitin-conjugating enzyme]-L-cysteine + N(6)-ubiquitinyl-[acceptor protein]-L-lysine.</text>
        <dbReference type="EC" id="2.3.2.27"/>
    </reaction>
</comment>
<organism evidence="16 17">
    <name type="scientific">Akkermansia glycaniphila</name>
    <dbReference type="NCBI Taxonomy" id="1679444"/>
    <lineage>
        <taxon>Bacteria</taxon>
        <taxon>Pseudomonadati</taxon>
        <taxon>Verrucomicrobiota</taxon>
        <taxon>Verrucomicrobiia</taxon>
        <taxon>Verrucomicrobiales</taxon>
        <taxon>Akkermansiaceae</taxon>
        <taxon>Akkermansia</taxon>
    </lineage>
</organism>
<keyword evidence="11" id="KW-0862">Zinc</keyword>
<protein>
    <recommendedName>
        <fullName evidence="5">RING-type E3 ubiquitin transferase</fullName>
        <ecNumber evidence="5">2.3.2.27</ecNumber>
    </recommendedName>
</protein>
<sequence length="449" mass="49191">MLSDSALLAWDAVWRNAGFALSAAESADTLFVVLGVLLWVGLPVAGVWFGVKAMRLRRLVRELPTCKAKGVFVGQVEMKGDAVSEAPLASFLAEAPCVWYEYSVEEHWRRVRVETYTDSKGNVRTRTRVDTGWETVASDKAWQSFFLQDDTGAVLVHPAGAEVEPVQVFSRQCSMGDPLYYGKGPSGSVSGSTHERRFTERAIPEGQRLYLLGTARERKDCAAAEVAKAGFAEDVFLISCRSEDEIARSSGWKSWLYPVGGGCALLLGTILLADGVPPGALKALLVQLAAYFMLVWLCAAGWTMYAGMVRMRNRVQAAWAMIEVQLQRRHSLVPDLVRVVEGYAAYERQLQEDVALLRAGQAGAAAFRMRAEAFPELKADAVFAELSGRLVDAEDRVALAREYFNTLAGHFNAAVSRFPDVLFARVCGMKAAALWRPDDAGAVARPPQV</sequence>
<keyword evidence="16" id="KW-0436">Ligase</keyword>
<evidence type="ECO:0000256" key="14">
    <source>
        <dbReference type="SAM" id="Phobius"/>
    </source>
</evidence>
<evidence type="ECO:0000256" key="11">
    <source>
        <dbReference type="ARBA" id="ARBA00022833"/>
    </source>
</evidence>
<dbReference type="Proteomes" id="UP000176204">
    <property type="component" value="Chromosome I"/>
</dbReference>
<dbReference type="AlphaFoldDB" id="A0A1H6M343"/>
<feature type="domain" description="E3 Ubiquitin ligase MUL1-like" evidence="15">
    <location>
        <begin position="114"/>
        <end position="263"/>
    </location>
</feature>
<comment type="subcellular location">
    <subcellularLocation>
        <location evidence="2">Membrane</location>
        <topology evidence="2">Multi-pass membrane protein</topology>
    </subcellularLocation>
    <subcellularLocation>
        <location evidence="3">Membrane</location>
        <topology evidence="3">Single-pass membrane protein</topology>
    </subcellularLocation>
</comment>
<evidence type="ECO:0000256" key="7">
    <source>
        <dbReference type="ARBA" id="ARBA00022692"/>
    </source>
</evidence>